<evidence type="ECO:0000256" key="8">
    <source>
        <dbReference type="PIRSR" id="PIRSR605150-1"/>
    </source>
</evidence>
<organism evidence="11 12">
    <name type="scientific">Cucumis sativus</name>
    <name type="common">Cucumber</name>
    <dbReference type="NCBI Taxonomy" id="3659"/>
    <lineage>
        <taxon>Eukaryota</taxon>
        <taxon>Viridiplantae</taxon>
        <taxon>Streptophyta</taxon>
        <taxon>Embryophyta</taxon>
        <taxon>Tracheophyta</taxon>
        <taxon>Spermatophyta</taxon>
        <taxon>Magnoliopsida</taxon>
        <taxon>eudicotyledons</taxon>
        <taxon>Gunneridae</taxon>
        <taxon>Pentapetalae</taxon>
        <taxon>rosids</taxon>
        <taxon>fabids</taxon>
        <taxon>Cucurbitales</taxon>
        <taxon>Cucurbitaceae</taxon>
        <taxon>Benincaseae</taxon>
        <taxon>Cucumis</taxon>
    </lineage>
</organism>
<feature type="transmembrane region" description="Helical" evidence="10">
    <location>
        <begin position="44"/>
        <end position="67"/>
    </location>
</feature>
<dbReference type="OMA" id="WILVINC"/>
<evidence type="ECO:0000313" key="11">
    <source>
        <dbReference type="EMBL" id="KGN43505.1"/>
    </source>
</evidence>
<feature type="transmembrane region" description="Helical" evidence="10">
    <location>
        <begin position="474"/>
        <end position="494"/>
    </location>
</feature>
<dbReference type="GO" id="GO:0005886">
    <property type="term" value="C:plasma membrane"/>
    <property type="evidence" value="ECO:0000318"/>
    <property type="project" value="GO_Central"/>
</dbReference>
<dbReference type="InterPro" id="IPR029044">
    <property type="entry name" value="Nucleotide-diphossugar_trans"/>
</dbReference>
<evidence type="ECO:0008006" key="13">
    <source>
        <dbReference type="Google" id="ProtNLM"/>
    </source>
</evidence>
<evidence type="ECO:0000256" key="2">
    <source>
        <dbReference type="ARBA" id="ARBA00022676"/>
    </source>
</evidence>
<keyword evidence="7" id="KW-0961">Cell wall biogenesis/degradation</keyword>
<feature type="binding site" evidence="9">
    <location>
        <position position="102"/>
    </location>
    <ligand>
        <name>UDP-alpha-D-glucose</name>
        <dbReference type="ChEBI" id="CHEBI:58885"/>
    </ligand>
</feature>
<feature type="transmembrane region" description="Helical" evidence="10">
    <location>
        <begin position="570"/>
        <end position="593"/>
    </location>
</feature>
<feature type="binding site" evidence="9">
    <location>
        <position position="131"/>
    </location>
    <ligand>
        <name>UDP-alpha-D-glucose</name>
        <dbReference type="ChEBI" id="CHEBI:58885"/>
    </ligand>
</feature>
<feature type="active site" evidence="8">
    <location>
        <position position="131"/>
    </location>
</feature>
<reference evidence="11 12" key="1">
    <citation type="journal article" date="2009" name="Nat. Genet.">
        <title>The genome of the cucumber, Cucumis sativus L.</title>
        <authorList>
            <person name="Huang S."/>
            <person name="Li R."/>
            <person name="Zhang Z."/>
            <person name="Li L."/>
            <person name="Gu X."/>
            <person name="Fan W."/>
            <person name="Lucas W.J."/>
            <person name="Wang X."/>
            <person name="Xie B."/>
            <person name="Ni P."/>
            <person name="Ren Y."/>
            <person name="Zhu H."/>
            <person name="Li J."/>
            <person name="Lin K."/>
            <person name="Jin W."/>
            <person name="Fei Z."/>
            <person name="Li G."/>
            <person name="Staub J."/>
            <person name="Kilian A."/>
            <person name="van der Vossen E.A."/>
            <person name="Wu Y."/>
            <person name="Guo J."/>
            <person name="He J."/>
            <person name="Jia Z."/>
            <person name="Ren Y."/>
            <person name="Tian G."/>
            <person name="Lu Y."/>
            <person name="Ruan J."/>
            <person name="Qian W."/>
            <person name="Wang M."/>
            <person name="Huang Q."/>
            <person name="Li B."/>
            <person name="Xuan Z."/>
            <person name="Cao J."/>
            <person name="Asan"/>
            <person name="Wu Z."/>
            <person name="Zhang J."/>
            <person name="Cai Q."/>
            <person name="Bai Y."/>
            <person name="Zhao B."/>
            <person name="Han Y."/>
            <person name="Li Y."/>
            <person name="Li X."/>
            <person name="Wang S."/>
            <person name="Shi Q."/>
            <person name="Liu S."/>
            <person name="Cho W.K."/>
            <person name="Kim J.Y."/>
            <person name="Xu Y."/>
            <person name="Heller-Uszynska K."/>
            <person name="Miao H."/>
            <person name="Cheng Z."/>
            <person name="Zhang S."/>
            <person name="Wu J."/>
            <person name="Yang Y."/>
            <person name="Kang H."/>
            <person name="Li M."/>
            <person name="Liang H."/>
            <person name="Ren X."/>
            <person name="Shi Z."/>
            <person name="Wen M."/>
            <person name="Jian M."/>
            <person name="Yang H."/>
            <person name="Zhang G."/>
            <person name="Yang Z."/>
            <person name="Chen R."/>
            <person name="Liu S."/>
            <person name="Li J."/>
            <person name="Ma L."/>
            <person name="Liu H."/>
            <person name="Zhou Y."/>
            <person name="Zhao J."/>
            <person name="Fang X."/>
            <person name="Li G."/>
            <person name="Fang L."/>
            <person name="Li Y."/>
            <person name="Liu D."/>
            <person name="Zheng H."/>
            <person name="Zhang Y."/>
            <person name="Qin N."/>
            <person name="Li Z."/>
            <person name="Yang G."/>
            <person name="Yang S."/>
            <person name="Bolund L."/>
            <person name="Kristiansen K."/>
            <person name="Zheng H."/>
            <person name="Li S."/>
            <person name="Zhang X."/>
            <person name="Yang H."/>
            <person name="Wang J."/>
            <person name="Sun R."/>
            <person name="Zhang B."/>
            <person name="Jiang S."/>
            <person name="Wang J."/>
            <person name="Du Y."/>
            <person name="Li S."/>
        </authorList>
    </citation>
    <scope>NUCLEOTIDE SEQUENCE [LARGE SCALE GENOMIC DNA]</scope>
    <source>
        <strain evidence="12">cv. 9930</strain>
    </source>
</reference>
<reference evidence="11 12" key="4">
    <citation type="journal article" date="2011" name="BMC Genomics">
        <title>RNA-Seq improves annotation of protein-coding genes in the cucumber genome.</title>
        <authorList>
            <person name="Li Z."/>
            <person name="Zhang Z."/>
            <person name="Yan P."/>
            <person name="Huang S."/>
            <person name="Fei Z."/>
            <person name="Lin K."/>
        </authorList>
    </citation>
    <scope>NUCLEOTIDE SEQUENCE [LARGE SCALE GENOMIC DNA]</scope>
    <source>
        <strain evidence="12">cv. 9930</strain>
    </source>
</reference>
<reference evidence="11 12" key="3">
    <citation type="journal article" date="2010" name="BMC Genomics">
        <title>Transcriptome sequencing and comparative analysis of cucumber flowers with different sex types.</title>
        <authorList>
            <person name="Guo S."/>
            <person name="Zheng Y."/>
            <person name="Joung J.G."/>
            <person name="Liu S."/>
            <person name="Zhang Z."/>
            <person name="Crasta O.R."/>
            <person name="Sobral B.W."/>
            <person name="Xu Y."/>
            <person name="Huang S."/>
            <person name="Fei Z."/>
        </authorList>
    </citation>
    <scope>NUCLEOTIDE SEQUENCE [LARGE SCALE GENOMIC DNA]</scope>
    <source>
        <strain evidence="12">cv. 9930</strain>
    </source>
</reference>
<dbReference type="GO" id="GO:0071555">
    <property type="term" value="P:cell wall organization"/>
    <property type="evidence" value="ECO:0007669"/>
    <property type="project" value="UniProtKB-KW"/>
</dbReference>
<evidence type="ECO:0000256" key="1">
    <source>
        <dbReference type="ARBA" id="ARBA00004127"/>
    </source>
</evidence>
<dbReference type="eggNOG" id="ENOG502QTT0">
    <property type="taxonomic scope" value="Eukaryota"/>
</dbReference>
<dbReference type="Proteomes" id="UP000029981">
    <property type="component" value="Chromosome 7"/>
</dbReference>
<accession>A0A0A0K1K3</accession>
<feature type="transmembrane region" description="Helical" evidence="10">
    <location>
        <begin position="638"/>
        <end position="658"/>
    </location>
</feature>
<dbReference type="PANTHER" id="PTHR13301">
    <property type="entry name" value="X-BOX TRANSCRIPTION FACTOR-RELATED"/>
    <property type="match status" value="1"/>
</dbReference>
<dbReference type="GO" id="GO:0016759">
    <property type="term" value="F:cellulose synthase activity"/>
    <property type="evidence" value="ECO:0000318"/>
    <property type="project" value="GO_Central"/>
</dbReference>
<dbReference type="GO" id="GO:0030244">
    <property type="term" value="P:cellulose biosynthetic process"/>
    <property type="evidence" value="ECO:0000318"/>
    <property type="project" value="GO_Central"/>
</dbReference>
<evidence type="ECO:0000256" key="3">
    <source>
        <dbReference type="ARBA" id="ARBA00022679"/>
    </source>
</evidence>
<dbReference type="Pfam" id="PF03552">
    <property type="entry name" value="Cellulose_synt"/>
    <property type="match status" value="3"/>
</dbReference>
<keyword evidence="6 10" id="KW-0472">Membrane</keyword>
<name>A0A0A0K1K3_CUCSA</name>
<sequence>MSNSFPLYQKLAIKKPIQRSVELLILILAISLLLYRLLYLQSHALLSLLAFFSELCFTFDWFLYLLLNWNPVDYKTYPQHFKQVHEVPAVDVLVTTADWKLEPSVMVANTVLSLLAVDYPAGKLTCYISDDGGSPVLLYALVEASNFARIWVPFCKKYNVQVRAPFRYFSGKSPSAGGHEFQQEEKRMKTRVSGVMTNAPFIVNIDCDMYVNNPNVVVDAMCILVGATEKESVFAQFPQVFYNQPKDDPFGCQMITLFQMLLRGMAGIQGPLYSGCNCFHRRKTIYTLNSSQNKTGKIEENFGESEELTKATDEILRGVKSSTDHTTNLSTSIQSAYQVASANYENNTAWGLKVGWLYGSMTEDILMGIKIHSKGWKSVLVLPNPPAFMGLASMGGSETLIQRKRWVTGILEILISKNNPLLTFFFTHLKFRQSLAYTYFLTRSLFAIPELTYAILPAYAILTNSHFLPSVQDTALLAIFVPTFILYHSHSIIFEYLQWGLSLHAWWNKVRMEMILSTSSYAFGILSLVLKLFGISEAVFEVTPKDQSDADATNANHHDVGRFTFDESPLFVLGTTLVLLNLMALLFAAFVGMQPLILSVPNDGRHRGFGIGEILGCVWVLLTLLPFLKGLFAKGKYGIPFSTICKSAALILLFVVPFSKWL</sequence>
<dbReference type="GO" id="GO:0016760">
    <property type="term" value="F:cellulose synthase (UDP-forming) activity"/>
    <property type="evidence" value="ECO:0007669"/>
    <property type="project" value="InterPro"/>
</dbReference>
<proteinExistence type="predicted"/>
<evidence type="ECO:0000256" key="7">
    <source>
        <dbReference type="ARBA" id="ARBA00023316"/>
    </source>
</evidence>
<evidence type="ECO:0000256" key="6">
    <source>
        <dbReference type="ARBA" id="ARBA00023136"/>
    </source>
</evidence>
<dbReference type="AlphaFoldDB" id="A0A0A0K1K3"/>
<evidence type="ECO:0000313" key="12">
    <source>
        <dbReference type="Proteomes" id="UP000029981"/>
    </source>
</evidence>
<reference evidence="11 12" key="2">
    <citation type="journal article" date="2009" name="PLoS ONE">
        <title>An integrated genetic and cytogenetic map of the cucumber genome.</title>
        <authorList>
            <person name="Ren Y."/>
            <person name="Zhang Z."/>
            <person name="Liu J."/>
            <person name="Staub J.E."/>
            <person name="Han Y."/>
            <person name="Cheng Z."/>
            <person name="Li X."/>
            <person name="Lu J."/>
            <person name="Miao H."/>
            <person name="Kang H."/>
            <person name="Xie B."/>
            <person name="Gu X."/>
            <person name="Wang X."/>
            <person name="Du Y."/>
            <person name="Jin W."/>
            <person name="Huang S."/>
        </authorList>
    </citation>
    <scope>NUCLEOTIDE SEQUENCE [LARGE SCALE GENOMIC DNA]</scope>
    <source>
        <strain evidence="12">cv. 9930</strain>
    </source>
</reference>
<evidence type="ECO:0000256" key="10">
    <source>
        <dbReference type="SAM" id="Phobius"/>
    </source>
</evidence>
<feature type="active site" evidence="8">
    <location>
        <position position="364"/>
    </location>
</feature>
<dbReference type="GO" id="GO:0009833">
    <property type="term" value="P:plant-type primary cell wall biogenesis"/>
    <property type="evidence" value="ECO:0000318"/>
    <property type="project" value="GO_Central"/>
</dbReference>
<evidence type="ECO:0000256" key="5">
    <source>
        <dbReference type="ARBA" id="ARBA00022989"/>
    </source>
</evidence>
<protein>
    <recommendedName>
        <fullName evidence="13">Glycosyltransferase 2-like domain-containing protein</fullName>
    </recommendedName>
</protein>
<dbReference type="Gramene" id="KGN43505">
    <property type="protein sequence ID" value="KGN43505"/>
    <property type="gene ID" value="Csa_7G041990"/>
</dbReference>
<keyword evidence="5 10" id="KW-1133">Transmembrane helix</keyword>
<keyword evidence="3" id="KW-0808">Transferase</keyword>
<dbReference type="Gene3D" id="3.90.550.10">
    <property type="entry name" value="Spore Coat Polysaccharide Biosynthesis Protein SpsA, Chain A"/>
    <property type="match status" value="1"/>
</dbReference>
<feature type="transmembrane region" description="Helical" evidence="10">
    <location>
        <begin position="21"/>
        <end position="38"/>
    </location>
</feature>
<feature type="transmembrane region" description="Helical" evidence="10">
    <location>
        <begin position="515"/>
        <end position="535"/>
    </location>
</feature>
<keyword evidence="4 10" id="KW-0812">Transmembrane</keyword>
<feature type="transmembrane region" description="Helical" evidence="10">
    <location>
        <begin position="614"/>
        <end position="632"/>
    </location>
</feature>
<feature type="transmembrane region" description="Helical" evidence="10">
    <location>
        <begin position="440"/>
        <end position="462"/>
    </location>
</feature>
<dbReference type="InterPro" id="IPR005150">
    <property type="entry name" value="Cellulose_synth"/>
</dbReference>
<dbReference type="EMBL" id="CM002928">
    <property type="protein sequence ID" value="KGN43505.1"/>
    <property type="molecule type" value="Genomic_DNA"/>
</dbReference>
<dbReference type="SUPFAM" id="SSF53448">
    <property type="entry name" value="Nucleotide-diphospho-sugar transferases"/>
    <property type="match status" value="1"/>
</dbReference>
<comment type="subcellular location">
    <subcellularLocation>
        <location evidence="1">Endomembrane system</location>
        <topology evidence="1">Multi-pass membrane protein</topology>
    </subcellularLocation>
</comment>
<evidence type="ECO:0000256" key="4">
    <source>
        <dbReference type="ARBA" id="ARBA00022692"/>
    </source>
</evidence>
<evidence type="ECO:0000256" key="9">
    <source>
        <dbReference type="PIRSR" id="PIRSR605150-2"/>
    </source>
</evidence>
<gene>
    <name evidence="11" type="ORF">Csa_7G041990</name>
</gene>
<keyword evidence="2" id="KW-0328">Glycosyltransferase</keyword>
<keyword evidence="12" id="KW-1185">Reference proteome</keyword>
<dbReference type="GO" id="GO:0012505">
    <property type="term" value="C:endomembrane system"/>
    <property type="evidence" value="ECO:0007669"/>
    <property type="project" value="UniProtKB-SubCell"/>
</dbReference>